<evidence type="ECO:0000313" key="3">
    <source>
        <dbReference type="Proteomes" id="UP000054988"/>
    </source>
</evidence>
<feature type="transmembrane region" description="Helical" evidence="1">
    <location>
        <begin position="244"/>
        <end position="264"/>
    </location>
</feature>
<protein>
    <submittedName>
        <fullName evidence="2">Uncharacterized protein</fullName>
    </submittedName>
</protein>
<evidence type="ECO:0000313" key="2">
    <source>
        <dbReference type="EMBL" id="KTB38140.1"/>
    </source>
</evidence>
<keyword evidence="1" id="KW-0812">Transmembrane</keyword>
<accession>A0A0W0FP51</accession>
<feature type="transmembrane region" description="Helical" evidence="1">
    <location>
        <begin position="216"/>
        <end position="238"/>
    </location>
</feature>
<feature type="transmembrane region" description="Helical" evidence="1">
    <location>
        <begin position="50"/>
        <end position="69"/>
    </location>
</feature>
<gene>
    <name evidence="2" type="ORF">WG66_9289</name>
</gene>
<evidence type="ECO:0000256" key="1">
    <source>
        <dbReference type="SAM" id="Phobius"/>
    </source>
</evidence>
<dbReference type="AlphaFoldDB" id="A0A0W0FP51"/>
<dbReference type="Proteomes" id="UP000054988">
    <property type="component" value="Unassembled WGS sequence"/>
</dbReference>
<comment type="caution">
    <text evidence="2">The sequence shown here is derived from an EMBL/GenBank/DDBJ whole genome shotgun (WGS) entry which is preliminary data.</text>
</comment>
<feature type="transmembrane region" description="Helical" evidence="1">
    <location>
        <begin position="123"/>
        <end position="150"/>
    </location>
</feature>
<sequence>MDDASFHIFERCLYIANILAAIIYGILLYTACSSVHLLATGHARSRRNRIFFIGYIIVMVICMTFAMASNALAGQMMWIEHRDMEGGPLAYYLATAANWTNVTGTALDMFGNFMGDLLLLYRCYIIWSSSITVIVLPSLIFLASTAMAIISCVQSALPGSSFFANNTINFAIPWIALTCGLNAILTGLITARLLVARHRLKAILGSNEHSTAYTSAVSIIVESALPFSILGIIFAILLGKGNTVYMIFNGIWGTYAGLAPLLIIHRVALGRAWSKDTANQIMSTTLNFAQQANDSTVHVSDLEKTQISASSGSLA</sequence>
<reference evidence="2 3" key="1">
    <citation type="submission" date="2015-12" db="EMBL/GenBank/DDBJ databases">
        <title>Draft genome sequence of Moniliophthora roreri, the causal agent of frosty pod rot of cacao.</title>
        <authorList>
            <person name="Aime M.C."/>
            <person name="Diaz-Valderrama J.R."/>
            <person name="Kijpornyongpan T."/>
            <person name="Phillips-Mora W."/>
        </authorList>
    </citation>
    <scope>NUCLEOTIDE SEQUENCE [LARGE SCALE GENOMIC DNA]</scope>
    <source>
        <strain evidence="2 3">MCA 2952</strain>
    </source>
</reference>
<name>A0A0W0FP51_MONRR</name>
<proteinExistence type="predicted"/>
<feature type="transmembrane region" description="Helical" evidence="1">
    <location>
        <begin position="14"/>
        <end position="38"/>
    </location>
</feature>
<keyword evidence="1" id="KW-1133">Transmembrane helix</keyword>
<feature type="transmembrane region" description="Helical" evidence="1">
    <location>
        <begin position="170"/>
        <end position="195"/>
    </location>
</feature>
<dbReference type="EMBL" id="LATX01001780">
    <property type="protein sequence ID" value="KTB38140.1"/>
    <property type="molecule type" value="Genomic_DNA"/>
</dbReference>
<dbReference type="eggNOG" id="ENOG502SM65">
    <property type="taxonomic scope" value="Eukaryota"/>
</dbReference>
<organism evidence="2 3">
    <name type="scientific">Moniliophthora roreri</name>
    <name type="common">Frosty pod rot fungus</name>
    <name type="synonym">Monilia roreri</name>
    <dbReference type="NCBI Taxonomy" id="221103"/>
    <lineage>
        <taxon>Eukaryota</taxon>
        <taxon>Fungi</taxon>
        <taxon>Dikarya</taxon>
        <taxon>Basidiomycota</taxon>
        <taxon>Agaricomycotina</taxon>
        <taxon>Agaricomycetes</taxon>
        <taxon>Agaricomycetidae</taxon>
        <taxon>Agaricales</taxon>
        <taxon>Marasmiineae</taxon>
        <taxon>Marasmiaceae</taxon>
        <taxon>Moniliophthora</taxon>
    </lineage>
</organism>
<keyword evidence="1" id="KW-0472">Membrane</keyword>